<dbReference type="EMBL" id="DS268513">
    <property type="protein sequence ID" value="EFO84212.1"/>
    <property type="molecule type" value="Genomic_DNA"/>
</dbReference>
<protein>
    <submittedName>
        <fullName evidence="1">Uncharacterized protein</fullName>
    </submittedName>
</protein>
<proteinExistence type="predicted"/>
<dbReference type="HOGENOM" id="CLU_1066487_0_0_1"/>
<gene>
    <name evidence="1" type="ORF">CRE_16268</name>
</gene>
<dbReference type="AlphaFoldDB" id="E3N2G5"/>
<sequence length="235" mass="28278">MDSSSLINCEIENRGQKRRCEENQEISIYDYYSDSAQIENLEFQRLKEENEAFRMENQMLKDSERKLKESQKCYELMADRNRTNSEKDEQIENLKKEMEELKSAFWKSLAEQIRMKKDLEESEETRKDAERAILMLHKQLAKERARSASLEQELEEEIEDLVEKLEKSDEALKEMNKKMNELKDNSYRFKNRQVKRKLFKEMDDALEFGDEEEEVKKKIKSLEILFENRGSDDEL</sequence>
<evidence type="ECO:0000313" key="2">
    <source>
        <dbReference type="Proteomes" id="UP000008281"/>
    </source>
</evidence>
<keyword evidence="2" id="KW-1185">Reference proteome</keyword>
<reference evidence="1" key="1">
    <citation type="submission" date="2007-07" db="EMBL/GenBank/DDBJ databases">
        <title>PCAP assembly of the Caenorhabditis remanei genome.</title>
        <authorList>
            <consortium name="The Caenorhabditis remanei Sequencing Consortium"/>
            <person name="Wilson R.K."/>
        </authorList>
    </citation>
    <scope>NUCLEOTIDE SEQUENCE [LARGE SCALE GENOMIC DNA]</scope>
    <source>
        <strain evidence="1">PB4641</strain>
    </source>
</reference>
<name>E3N2G5_CAERE</name>
<accession>E3N2G5</accession>
<evidence type="ECO:0000313" key="1">
    <source>
        <dbReference type="EMBL" id="EFO84212.1"/>
    </source>
</evidence>
<dbReference type="Proteomes" id="UP000008281">
    <property type="component" value="Unassembled WGS sequence"/>
</dbReference>
<organism evidence="2">
    <name type="scientific">Caenorhabditis remanei</name>
    <name type="common">Caenorhabditis vulgaris</name>
    <dbReference type="NCBI Taxonomy" id="31234"/>
    <lineage>
        <taxon>Eukaryota</taxon>
        <taxon>Metazoa</taxon>
        <taxon>Ecdysozoa</taxon>
        <taxon>Nematoda</taxon>
        <taxon>Chromadorea</taxon>
        <taxon>Rhabditida</taxon>
        <taxon>Rhabditina</taxon>
        <taxon>Rhabditomorpha</taxon>
        <taxon>Rhabditoidea</taxon>
        <taxon>Rhabditidae</taxon>
        <taxon>Peloderinae</taxon>
        <taxon>Caenorhabditis</taxon>
    </lineage>
</organism>